<name>A0A183EIQ3_9BILA</name>
<feature type="compositionally biased region" description="Low complexity" evidence="1">
    <location>
        <begin position="127"/>
        <end position="147"/>
    </location>
</feature>
<dbReference type="WBParaSite" id="GPUH_0002086901-mRNA-1">
    <property type="protein sequence ID" value="GPUH_0002086901-mRNA-1"/>
    <property type="gene ID" value="GPUH_0002086901"/>
</dbReference>
<gene>
    <name evidence="2" type="ORF">GPUH_LOCUS20844</name>
</gene>
<feature type="compositionally biased region" description="Polar residues" evidence="1">
    <location>
        <begin position="148"/>
        <end position="162"/>
    </location>
</feature>
<reference evidence="2 3" key="2">
    <citation type="submission" date="2018-11" db="EMBL/GenBank/DDBJ databases">
        <authorList>
            <consortium name="Pathogen Informatics"/>
        </authorList>
    </citation>
    <scope>NUCLEOTIDE SEQUENCE [LARGE SCALE GENOMIC DNA]</scope>
</reference>
<reference evidence="4" key="1">
    <citation type="submission" date="2016-06" db="UniProtKB">
        <authorList>
            <consortium name="WormBaseParasite"/>
        </authorList>
    </citation>
    <scope>IDENTIFICATION</scope>
</reference>
<evidence type="ECO:0000313" key="2">
    <source>
        <dbReference type="EMBL" id="VDN36936.1"/>
    </source>
</evidence>
<dbReference type="Proteomes" id="UP000271098">
    <property type="component" value="Unassembled WGS sequence"/>
</dbReference>
<sequence length="202" mass="23883">MLIMGPLTQQQPQPQPWPGIWDNNNMGLNNQPQPRQFNWAQQTAKQDWRNFWQWPSSNNNNNQNTAQWPRNYYWPSHHQTAQQYQQPIPVVQQQQPPVSSWPAPIQWQNGVQAGSIWQNSQWQAGNQWSDGWQQQQQQQTQYPQIWQGSQHQNQQEWSGQRVTDSEHSPRATGHAISFLNKLREMIGMVLVDRLANLFQRQV</sequence>
<evidence type="ECO:0000313" key="4">
    <source>
        <dbReference type="WBParaSite" id="GPUH_0002086901-mRNA-1"/>
    </source>
</evidence>
<dbReference type="EMBL" id="UYRT01091266">
    <property type="protein sequence ID" value="VDN36936.1"/>
    <property type="molecule type" value="Genomic_DNA"/>
</dbReference>
<evidence type="ECO:0000256" key="1">
    <source>
        <dbReference type="SAM" id="MobiDB-lite"/>
    </source>
</evidence>
<evidence type="ECO:0000313" key="3">
    <source>
        <dbReference type="Proteomes" id="UP000271098"/>
    </source>
</evidence>
<organism evidence="4">
    <name type="scientific">Gongylonema pulchrum</name>
    <dbReference type="NCBI Taxonomy" id="637853"/>
    <lineage>
        <taxon>Eukaryota</taxon>
        <taxon>Metazoa</taxon>
        <taxon>Ecdysozoa</taxon>
        <taxon>Nematoda</taxon>
        <taxon>Chromadorea</taxon>
        <taxon>Rhabditida</taxon>
        <taxon>Spirurina</taxon>
        <taxon>Spiruromorpha</taxon>
        <taxon>Spiruroidea</taxon>
        <taxon>Gongylonematidae</taxon>
        <taxon>Gongylonema</taxon>
    </lineage>
</organism>
<accession>A0A183EIQ3</accession>
<feature type="region of interest" description="Disordered" evidence="1">
    <location>
        <begin position="127"/>
        <end position="170"/>
    </location>
</feature>
<proteinExistence type="predicted"/>
<keyword evidence="3" id="KW-1185">Reference proteome</keyword>
<dbReference type="AlphaFoldDB" id="A0A183EIQ3"/>
<protein>
    <submittedName>
        <fullName evidence="4">Prion-like-(Q/N-rich)-domain-bearing protein</fullName>
    </submittedName>
</protein>